<protein>
    <submittedName>
        <fullName evidence="9">Sugar ABC transporter permease</fullName>
    </submittedName>
</protein>
<evidence type="ECO:0000313" key="10">
    <source>
        <dbReference type="Proteomes" id="UP000250369"/>
    </source>
</evidence>
<dbReference type="InterPro" id="IPR035906">
    <property type="entry name" value="MetI-like_sf"/>
</dbReference>
<dbReference type="PANTHER" id="PTHR30193">
    <property type="entry name" value="ABC TRANSPORTER PERMEASE PROTEIN"/>
    <property type="match status" value="1"/>
</dbReference>
<dbReference type="PROSITE" id="PS50928">
    <property type="entry name" value="ABC_TM1"/>
    <property type="match status" value="1"/>
</dbReference>
<feature type="domain" description="ABC transmembrane type-1" evidence="8">
    <location>
        <begin position="72"/>
        <end position="288"/>
    </location>
</feature>
<keyword evidence="4 7" id="KW-0812">Transmembrane</keyword>
<dbReference type="SUPFAM" id="SSF161098">
    <property type="entry name" value="MetI-like"/>
    <property type="match status" value="1"/>
</dbReference>
<dbReference type="Proteomes" id="UP000250369">
    <property type="component" value="Unassembled WGS sequence"/>
</dbReference>
<evidence type="ECO:0000256" key="3">
    <source>
        <dbReference type="ARBA" id="ARBA00022475"/>
    </source>
</evidence>
<gene>
    <name evidence="9" type="ORF">DQG23_17735</name>
</gene>
<evidence type="ECO:0000259" key="8">
    <source>
        <dbReference type="PROSITE" id="PS50928"/>
    </source>
</evidence>
<comment type="caution">
    <text evidence="9">The sequence shown here is derived from an EMBL/GenBank/DDBJ whole genome shotgun (WGS) entry which is preliminary data.</text>
</comment>
<dbReference type="AlphaFoldDB" id="A0A329MKA6"/>
<evidence type="ECO:0000256" key="2">
    <source>
        <dbReference type="ARBA" id="ARBA00022448"/>
    </source>
</evidence>
<sequence>MTGIKKRERKAILVGLLFTSPFTVGFLIFKLYPTVMSFFYSLTAYNLFSAPEWVGLENYTELFKDEKFYMSLYNTIYLVVVGLLPHVAFALALALLLNMNVRGQSVYRTIYFLPTLVPSVSISLLWMWLLNAQYGLVNDLLGYFGLIQPNWLIDPNWTKPAIILMGFWGTGTNMVMYLAALQDVPQTYYEAAEIDGAGKWSKFWNITLPAISPVTLFILIIGLISTFQFFTEAIVFAEASQSVGGPGNSLLFYAIYLYQTAFSFLNMGYASAMAWMLFIFVLALTLLVFKTSARWVYYGGEK</sequence>
<dbReference type="Pfam" id="PF00528">
    <property type="entry name" value="BPD_transp_1"/>
    <property type="match status" value="1"/>
</dbReference>
<evidence type="ECO:0000256" key="6">
    <source>
        <dbReference type="ARBA" id="ARBA00023136"/>
    </source>
</evidence>
<dbReference type="GO" id="GO:0055085">
    <property type="term" value="P:transmembrane transport"/>
    <property type="evidence" value="ECO:0007669"/>
    <property type="project" value="InterPro"/>
</dbReference>
<proteinExistence type="inferred from homology"/>
<evidence type="ECO:0000313" key="9">
    <source>
        <dbReference type="EMBL" id="RAV20008.1"/>
    </source>
</evidence>
<dbReference type="GO" id="GO:0005886">
    <property type="term" value="C:plasma membrane"/>
    <property type="evidence" value="ECO:0007669"/>
    <property type="project" value="UniProtKB-SubCell"/>
</dbReference>
<comment type="subcellular location">
    <subcellularLocation>
        <location evidence="1 7">Cell membrane</location>
        <topology evidence="1 7">Multi-pass membrane protein</topology>
    </subcellularLocation>
</comment>
<evidence type="ECO:0000256" key="5">
    <source>
        <dbReference type="ARBA" id="ARBA00022989"/>
    </source>
</evidence>
<feature type="transmembrane region" description="Helical" evidence="7">
    <location>
        <begin position="12"/>
        <end position="32"/>
    </location>
</feature>
<dbReference type="EMBL" id="QMFB01000010">
    <property type="protein sequence ID" value="RAV20008.1"/>
    <property type="molecule type" value="Genomic_DNA"/>
</dbReference>
<dbReference type="PANTHER" id="PTHR30193:SF1">
    <property type="entry name" value="ABC TRANSPORTER PERMEASE PROTEIN YESP-RELATED"/>
    <property type="match status" value="1"/>
</dbReference>
<evidence type="ECO:0000256" key="4">
    <source>
        <dbReference type="ARBA" id="ARBA00022692"/>
    </source>
</evidence>
<feature type="transmembrane region" description="Helical" evidence="7">
    <location>
        <begin position="276"/>
        <end position="297"/>
    </location>
</feature>
<keyword evidence="3" id="KW-1003">Cell membrane</keyword>
<dbReference type="RefSeq" id="WP_113032434.1">
    <property type="nucleotide sequence ID" value="NZ_QMFB01000010.1"/>
</dbReference>
<dbReference type="InterPro" id="IPR000515">
    <property type="entry name" value="MetI-like"/>
</dbReference>
<keyword evidence="5 7" id="KW-1133">Transmembrane helix</keyword>
<feature type="transmembrane region" description="Helical" evidence="7">
    <location>
        <begin position="109"/>
        <end position="129"/>
    </location>
</feature>
<dbReference type="InterPro" id="IPR051393">
    <property type="entry name" value="ABC_transporter_permease"/>
</dbReference>
<feature type="transmembrane region" description="Helical" evidence="7">
    <location>
        <begin position="76"/>
        <end position="97"/>
    </location>
</feature>
<feature type="transmembrane region" description="Helical" evidence="7">
    <location>
        <begin position="161"/>
        <end position="182"/>
    </location>
</feature>
<reference evidence="9 10" key="1">
    <citation type="journal article" date="2009" name="Int. J. Syst. Evol. Microbiol.">
        <title>Paenibacillus contaminans sp. nov., isolated from a contaminated laboratory plate.</title>
        <authorList>
            <person name="Chou J.H."/>
            <person name="Lee J.H."/>
            <person name="Lin M.C."/>
            <person name="Chang P.S."/>
            <person name="Arun A.B."/>
            <person name="Young C.C."/>
            <person name="Chen W.M."/>
        </authorList>
    </citation>
    <scope>NUCLEOTIDE SEQUENCE [LARGE SCALE GENOMIC DNA]</scope>
    <source>
        <strain evidence="9 10">CKOBP-6</strain>
    </source>
</reference>
<comment type="similarity">
    <text evidence="7">Belongs to the binding-protein-dependent transport system permease family.</text>
</comment>
<dbReference type="Gene3D" id="1.10.3720.10">
    <property type="entry name" value="MetI-like"/>
    <property type="match status" value="1"/>
</dbReference>
<keyword evidence="2 7" id="KW-0813">Transport</keyword>
<feature type="transmembrane region" description="Helical" evidence="7">
    <location>
        <begin position="203"/>
        <end position="230"/>
    </location>
</feature>
<name>A0A329MKA6_9BACL</name>
<accession>A0A329MKA6</accession>
<keyword evidence="10" id="KW-1185">Reference proteome</keyword>
<organism evidence="9 10">
    <name type="scientific">Paenibacillus contaminans</name>
    <dbReference type="NCBI Taxonomy" id="450362"/>
    <lineage>
        <taxon>Bacteria</taxon>
        <taxon>Bacillati</taxon>
        <taxon>Bacillota</taxon>
        <taxon>Bacilli</taxon>
        <taxon>Bacillales</taxon>
        <taxon>Paenibacillaceae</taxon>
        <taxon>Paenibacillus</taxon>
    </lineage>
</organism>
<evidence type="ECO:0000256" key="7">
    <source>
        <dbReference type="RuleBase" id="RU363032"/>
    </source>
</evidence>
<dbReference type="OrthoDB" id="9788108at2"/>
<keyword evidence="6 7" id="KW-0472">Membrane</keyword>
<dbReference type="CDD" id="cd06261">
    <property type="entry name" value="TM_PBP2"/>
    <property type="match status" value="1"/>
</dbReference>
<evidence type="ECO:0000256" key="1">
    <source>
        <dbReference type="ARBA" id="ARBA00004651"/>
    </source>
</evidence>